<feature type="domain" description="Helicase ATP-binding" evidence="3">
    <location>
        <begin position="643"/>
        <end position="806"/>
    </location>
</feature>
<dbReference type="PROSITE" id="PS51192">
    <property type="entry name" value="HELICASE_ATP_BIND_1"/>
    <property type="match status" value="1"/>
</dbReference>
<accession>A0A9D2TQP8</accession>
<evidence type="ECO:0000259" key="3">
    <source>
        <dbReference type="PROSITE" id="PS51192"/>
    </source>
</evidence>
<reference evidence="5" key="1">
    <citation type="journal article" date="2021" name="PeerJ">
        <title>Extensive microbial diversity within the chicken gut microbiome revealed by metagenomics and culture.</title>
        <authorList>
            <person name="Gilroy R."/>
            <person name="Ravi A."/>
            <person name="Getino M."/>
            <person name="Pursley I."/>
            <person name="Horton D.L."/>
            <person name="Alikhan N.F."/>
            <person name="Baker D."/>
            <person name="Gharbi K."/>
            <person name="Hall N."/>
            <person name="Watson M."/>
            <person name="Adriaenssens E.M."/>
            <person name="Foster-Nyarko E."/>
            <person name="Jarju S."/>
            <person name="Secka A."/>
            <person name="Antonio M."/>
            <person name="Oren A."/>
            <person name="Chaudhuri R.R."/>
            <person name="La Ragione R."/>
            <person name="Hildebrand F."/>
            <person name="Pallen M.J."/>
        </authorList>
    </citation>
    <scope>NUCLEOTIDE SEQUENCE</scope>
    <source>
        <strain evidence="5">ChiHjej13B12-4958</strain>
    </source>
</reference>
<protein>
    <submittedName>
        <fullName evidence="5">DEAD/DEAH box helicase</fullName>
    </submittedName>
</protein>
<sequence>MIVRLRLRLRLRAGLEWGPTAVAGLSDIFRVRAAWYTRGVTEHRLHLLWLAGRGLNLWVERVEGHVAVTGPAEVRAGDLPQVLQDLVLSRPLRRRGQVQVATPKGRVKSLDLPTQAYTPEQALVVLGRLSHHLRQAAGVGDGDGAASVDGLSPEAVWLVRYYDLLVDIVHAGRVMVKAQFSDGQWYPSWCVASSGDHNRVLQEFRASAPAVLTLNGGPDMMRRAADDLVHWMCVHLLQDRLTGEDADPDNHFIASLVSGEADHRATAGIADALNAWRMSAREAATKVVFSLEEPDSLASSVGPDRDRATEARTPRWRLVVRLSTDDAPAEAVVAAEATPQVRQALRSHLNLAYQAWPELRDMASAPEAWLRTNVWFPPPETLTGRAEKDRVVYLALSDEDMENLLAHGVPALQSTGIDIQVPRGWSTLRPAVKVRVAPVGQGPGSGHMGMDQILSFDWAVSVDGEELSGPEMVDLLSTAKTVVELHGRYVRLDTRSLGVARSYFTRLRAAERERQRARTWAVTGEEGEDGQDGFSGSADAGGHLRLVDFLESESEAAAERQPVDSGDLTIEADGWVDRVIRAVTPVHEATGAGTDDDGDDADDGASGARVMAPVIDPPEEVDVPQMVTTELRDHQRRGLNWLVWMYRHRLGAILADDMGLGKTLQVLALLAWEREAGECDGPTLVVAPTSVLETWRTEAAAHVPDLSVLIDHGHRKTTDEEFPTAATAADVVVTSYGTLARNAARYRQLRWGRVVLDEAQNIKNPNTSQSQAARTLPAGHRLALTGTPVENRLSELHSIMDFCNPGILGSAASFQHRLAVPVERHDDADAMDRLRRLVEPFYLRRVKTDAAVGLNLPEKTELIDLVPLTEEQAALYQAYTADLNARIEQARGRGRSGIILGALIRFKQICNHPAHFIGDGSGLLQNGRHRSKKVERLSEIVTQARRDDRKVLVFTQFPSFGEMLTPHLADLVGTEVPMLHGGLTRRQRTEMVDAFQTDDGPPVMILSTRAGGTGITLTHASVVVHVDRWWNPAVEDQATDRAYRIGQGREVTVHKLVTTGTIDERINDILSAKRELAGDIVTAGEGWITRLGDKELAELWTLNKSSVDRGSSAAYRTAPVGTEGGRHGE</sequence>
<dbReference type="InterPro" id="IPR049730">
    <property type="entry name" value="SNF2/RAD54-like_C"/>
</dbReference>
<evidence type="ECO:0000313" key="5">
    <source>
        <dbReference type="EMBL" id="HJC85259.1"/>
    </source>
</evidence>
<dbReference type="EMBL" id="DWVP01000016">
    <property type="protein sequence ID" value="HJC85259.1"/>
    <property type="molecule type" value="Genomic_DNA"/>
</dbReference>
<feature type="region of interest" description="Disordered" evidence="2">
    <location>
        <begin position="518"/>
        <end position="538"/>
    </location>
</feature>
<dbReference type="InterPro" id="IPR022138">
    <property type="entry name" value="DUF3670"/>
</dbReference>
<dbReference type="CDD" id="cd18793">
    <property type="entry name" value="SF2_C_SNF"/>
    <property type="match status" value="1"/>
</dbReference>
<keyword evidence="5" id="KW-0347">Helicase</keyword>
<dbReference type="AlphaFoldDB" id="A0A9D2TQP8"/>
<dbReference type="InterPro" id="IPR014001">
    <property type="entry name" value="Helicase_ATP-bd"/>
</dbReference>
<keyword evidence="1" id="KW-0378">Hydrolase</keyword>
<feature type="compositionally biased region" description="Acidic residues" evidence="2">
    <location>
        <begin position="594"/>
        <end position="603"/>
    </location>
</feature>
<dbReference type="GO" id="GO:0004386">
    <property type="term" value="F:helicase activity"/>
    <property type="evidence" value="ECO:0007669"/>
    <property type="project" value="UniProtKB-KW"/>
</dbReference>
<feature type="region of interest" description="Disordered" evidence="2">
    <location>
        <begin position="586"/>
        <end position="606"/>
    </location>
</feature>
<comment type="caution">
    <text evidence="5">The sequence shown here is derived from an EMBL/GenBank/DDBJ whole genome shotgun (WGS) entry which is preliminary data.</text>
</comment>
<dbReference type="InterPro" id="IPR001650">
    <property type="entry name" value="Helicase_C-like"/>
</dbReference>
<dbReference type="Proteomes" id="UP000823858">
    <property type="component" value="Unassembled WGS sequence"/>
</dbReference>
<keyword evidence="5" id="KW-0547">Nucleotide-binding</keyword>
<proteinExistence type="predicted"/>
<organism evidence="5 6">
    <name type="scientific">Candidatus Corynebacterium faecigallinarum</name>
    <dbReference type="NCBI Taxonomy" id="2838528"/>
    <lineage>
        <taxon>Bacteria</taxon>
        <taxon>Bacillati</taxon>
        <taxon>Actinomycetota</taxon>
        <taxon>Actinomycetes</taxon>
        <taxon>Mycobacteriales</taxon>
        <taxon>Corynebacteriaceae</taxon>
        <taxon>Corynebacterium</taxon>
    </lineage>
</organism>
<name>A0A9D2TQP8_9CORY</name>
<dbReference type="Gene3D" id="3.40.50.300">
    <property type="entry name" value="P-loop containing nucleotide triphosphate hydrolases"/>
    <property type="match status" value="1"/>
</dbReference>
<reference evidence="5" key="2">
    <citation type="submission" date="2021-04" db="EMBL/GenBank/DDBJ databases">
        <authorList>
            <person name="Gilroy R."/>
        </authorList>
    </citation>
    <scope>NUCLEOTIDE SEQUENCE</scope>
    <source>
        <strain evidence="5">ChiHjej13B12-4958</strain>
    </source>
</reference>
<evidence type="ECO:0000256" key="1">
    <source>
        <dbReference type="ARBA" id="ARBA00022801"/>
    </source>
</evidence>
<dbReference type="InterPro" id="IPR038718">
    <property type="entry name" value="SNF2-like_sf"/>
</dbReference>
<evidence type="ECO:0000313" key="6">
    <source>
        <dbReference type="Proteomes" id="UP000823858"/>
    </source>
</evidence>
<evidence type="ECO:0000256" key="2">
    <source>
        <dbReference type="SAM" id="MobiDB-lite"/>
    </source>
</evidence>
<dbReference type="Pfam" id="PF12419">
    <property type="entry name" value="DUF3670"/>
    <property type="match status" value="1"/>
</dbReference>
<keyword evidence="5" id="KW-0067">ATP-binding</keyword>
<dbReference type="Pfam" id="PF00271">
    <property type="entry name" value="Helicase_C"/>
    <property type="match status" value="1"/>
</dbReference>
<dbReference type="SUPFAM" id="SSF52540">
    <property type="entry name" value="P-loop containing nucleoside triphosphate hydrolases"/>
    <property type="match status" value="2"/>
</dbReference>
<gene>
    <name evidence="5" type="ORF">H9751_06920</name>
</gene>
<dbReference type="SMART" id="SM00487">
    <property type="entry name" value="DEXDc"/>
    <property type="match status" value="1"/>
</dbReference>
<dbReference type="Gene3D" id="3.40.50.10810">
    <property type="entry name" value="Tandem AAA-ATPase domain"/>
    <property type="match status" value="1"/>
</dbReference>
<evidence type="ECO:0000259" key="4">
    <source>
        <dbReference type="PROSITE" id="PS51194"/>
    </source>
</evidence>
<dbReference type="PANTHER" id="PTHR10799">
    <property type="entry name" value="SNF2/RAD54 HELICASE FAMILY"/>
    <property type="match status" value="1"/>
</dbReference>
<dbReference type="SMART" id="SM00490">
    <property type="entry name" value="HELICc"/>
    <property type="match status" value="1"/>
</dbReference>
<dbReference type="PROSITE" id="PS51194">
    <property type="entry name" value="HELICASE_CTER"/>
    <property type="match status" value="1"/>
</dbReference>
<dbReference type="InterPro" id="IPR000330">
    <property type="entry name" value="SNF2_N"/>
</dbReference>
<dbReference type="Pfam" id="PF00176">
    <property type="entry name" value="SNF2-rel_dom"/>
    <property type="match status" value="1"/>
</dbReference>
<feature type="domain" description="Helicase C-terminal" evidence="4">
    <location>
        <begin position="936"/>
        <end position="1097"/>
    </location>
</feature>
<dbReference type="GO" id="GO:0016787">
    <property type="term" value="F:hydrolase activity"/>
    <property type="evidence" value="ECO:0007669"/>
    <property type="project" value="UniProtKB-KW"/>
</dbReference>
<dbReference type="InterPro" id="IPR027417">
    <property type="entry name" value="P-loop_NTPase"/>
</dbReference>
<dbReference type="GO" id="GO:0005524">
    <property type="term" value="F:ATP binding"/>
    <property type="evidence" value="ECO:0007669"/>
    <property type="project" value="InterPro"/>
</dbReference>